<gene>
    <name evidence="2" type="ORF">UFOVP1008_6</name>
    <name evidence="3" type="ORF">UFOVP1160_40</name>
    <name evidence="4" type="ORF">UFOVP1352_10</name>
    <name evidence="1" type="ORF">UFOVP498_14</name>
</gene>
<organism evidence="4">
    <name type="scientific">uncultured Caudovirales phage</name>
    <dbReference type="NCBI Taxonomy" id="2100421"/>
    <lineage>
        <taxon>Viruses</taxon>
        <taxon>Duplodnaviria</taxon>
        <taxon>Heunggongvirae</taxon>
        <taxon>Uroviricota</taxon>
        <taxon>Caudoviricetes</taxon>
        <taxon>Peduoviridae</taxon>
        <taxon>Maltschvirus</taxon>
        <taxon>Maltschvirus maltsch</taxon>
    </lineage>
</organism>
<sequence length="59" mass="6586">MKKAKDMDLLDFFAAVAMHALTISPSSGEKPEEEMANIADLAYEMAWAMILVRDEDEHG</sequence>
<dbReference type="EMBL" id="LR797301">
    <property type="protein sequence ID" value="CAB4199704.1"/>
    <property type="molecule type" value="Genomic_DNA"/>
</dbReference>
<dbReference type="EMBL" id="LR796954">
    <property type="protein sequence ID" value="CAB4177530.1"/>
    <property type="molecule type" value="Genomic_DNA"/>
</dbReference>
<name>A0A6J5S398_9CAUD</name>
<dbReference type="EMBL" id="LR796467">
    <property type="protein sequence ID" value="CAB4146463.1"/>
    <property type="molecule type" value="Genomic_DNA"/>
</dbReference>
<proteinExistence type="predicted"/>
<evidence type="ECO:0000313" key="2">
    <source>
        <dbReference type="EMBL" id="CAB4177530.1"/>
    </source>
</evidence>
<evidence type="ECO:0000313" key="1">
    <source>
        <dbReference type="EMBL" id="CAB4146463.1"/>
    </source>
</evidence>
<protein>
    <submittedName>
        <fullName evidence="4">Uncharacterized protein</fullName>
    </submittedName>
</protein>
<dbReference type="EMBL" id="LR797110">
    <property type="protein sequence ID" value="CAB4187424.1"/>
    <property type="molecule type" value="Genomic_DNA"/>
</dbReference>
<evidence type="ECO:0000313" key="4">
    <source>
        <dbReference type="EMBL" id="CAB4199704.1"/>
    </source>
</evidence>
<accession>A0A6J5S398</accession>
<reference evidence="4" key="1">
    <citation type="submission" date="2020-05" db="EMBL/GenBank/DDBJ databases">
        <authorList>
            <person name="Chiriac C."/>
            <person name="Salcher M."/>
            <person name="Ghai R."/>
            <person name="Kavagutti S V."/>
        </authorList>
    </citation>
    <scope>NUCLEOTIDE SEQUENCE</scope>
</reference>
<evidence type="ECO:0000313" key="3">
    <source>
        <dbReference type="EMBL" id="CAB4187424.1"/>
    </source>
</evidence>